<name>A0A0A9AST2_ARUDO</name>
<evidence type="ECO:0000313" key="1">
    <source>
        <dbReference type="EMBL" id="JAD54819.1"/>
    </source>
</evidence>
<accession>A0A0A9AST2</accession>
<reference evidence="1" key="2">
    <citation type="journal article" date="2015" name="Data Brief">
        <title>Shoot transcriptome of the giant reed, Arundo donax.</title>
        <authorList>
            <person name="Barrero R.A."/>
            <person name="Guerrero F.D."/>
            <person name="Moolhuijzen P."/>
            <person name="Goolsby J.A."/>
            <person name="Tidwell J."/>
            <person name="Bellgard S.E."/>
            <person name="Bellgard M.I."/>
        </authorList>
    </citation>
    <scope>NUCLEOTIDE SEQUENCE</scope>
    <source>
        <tissue evidence="1">Shoot tissue taken approximately 20 cm above the soil surface</tissue>
    </source>
</reference>
<organism evidence="1">
    <name type="scientific">Arundo donax</name>
    <name type="common">Giant reed</name>
    <name type="synonym">Donax arundinaceus</name>
    <dbReference type="NCBI Taxonomy" id="35708"/>
    <lineage>
        <taxon>Eukaryota</taxon>
        <taxon>Viridiplantae</taxon>
        <taxon>Streptophyta</taxon>
        <taxon>Embryophyta</taxon>
        <taxon>Tracheophyta</taxon>
        <taxon>Spermatophyta</taxon>
        <taxon>Magnoliopsida</taxon>
        <taxon>Liliopsida</taxon>
        <taxon>Poales</taxon>
        <taxon>Poaceae</taxon>
        <taxon>PACMAD clade</taxon>
        <taxon>Arundinoideae</taxon>
        <taxon>Arundineae</taxon>
        <taxon>Arundo</taxon>
    </lineage>
</organism>
<dbReference type="AlphaFoldDB" id="A0A0A9AST2"/>
<reference evidence="1" key="1">
    <citation type="submission" date="2014-09" db="EMBL/GenBank/DDBJ databases">
        <authorList>
            <person name="Magalhaes I.L.F."/>
            <person name="Oliveira U."/>
            <person name="Santos F.R."/>
            <person name="Vidigal T.H.D.A."/>
            <person name="Brescovit A.D."/>
            <person name="Santos A.J."/>
        </authorList>
    </citation>
    <scope>NUCLEOTIDE SEQUENCE</scope>
    <source>
        <tissue evidence="1">Shoot tissue taken approximately 20 cm above the soil surface</tissue>
    </source>
</reference>
<sequence>MFLSKGHLTEAGRNVPHQNDLRACLHLEACPAVPLHSIIRECQDDLGQTTALCIYLLIRISVSIICTVLRAGQF</sequence>
<proteinExistence type="predicted"/>
<dbReference type="EMBL" id="GBRH01243076">
    <property type="protein sequence ID" value="JAD54819.1"/>
    <property type="molecule type" value="Transcribed_RNA"/>
</dbReference>
<protein>
    <submittedName>
        <fullName evidence="1">Uncharacterized protein</fullName>
    </submittedName>
</protein>